<dbReference type="InterPro" id="IPR013512">
    <property type="entry name" value="DXP_reductoisomerase_N"/>
</dbReference>
<dbReference type="InterPro" id="IPR013644">
    <property type="entry name" value="DXP_reductoisomerase_C"/>
</dbReference>
<dbReference type="PANTHER" id="PTHR30525:SF0">
    <property type="entry name" value="1-DEOXY-D-XYLULOSE 5-PHOSPHATE REDUCTOISOMERASE, CHLOROPLASTIC"/>
    <property type="match status" value="1"/>
</dbReference>
<comment type="similarity">
    <text evidence="4">Belongs to the DXR family.</text>
</comment>
<organism evidence="14">
    <name type="scientific">marine metagenome</name>
    <dbReference type="NCBI Taxonomy" id="408172"/>
    <lineage>
        <taxon>unclassified sequences</taxon>
        <taxon>metagenomes</taxon>
        <taxon>ecological metagenomes</taxon>
    </lineage>
</organism>
<dbReference type="Pfam" id="PF08436">
    <property type="entry name" value="DXP_redisom_C"/>
    <property type="match status" value="1"/>
</dbReference>
<dbReference type="Gene3D" id="3.40.50.720">
    <property type="entry name" value="NAD(P)-binding Rossmann-like Domain"/>
    <property type="match status" value="1"/>
</dbReference>
<dbReference type="UniPathway" id="UPA00056">
    <property type="reaction ID" value="UER00092"/>
</dbReference>
<comment type="cofactor">
    <cofactor evidence="1">
        <name>Mn(2+)</name>
        <dbReference type="ChEBI" id="CHEBI:29035"/>
    </cofactor>
</comment>
<feature type="domain" description="1-deoxy-D-xylulose 5-phosphate reductoisomerase N-terminal" evidence="12">
    <location>
        <begin position="6"/>
        <end position="130"/>
    </location>
</feature>
<dbReference type="GO" id="GO:0030604">
    <property type="term" value="F:1-deoxy-D-xylulose-5-phosphate reductoisomerase activity"/>
    <property type="evidence" value="ECO:0007669"/>
    <property type="project" value="UniProtKB-EC"/>
</dbReference>
<evidence type="ECO:0000256" key="8">
    <source>
        <dbReference type="ARBA" id="ARBA00023002"/>
    </source>
</evidence>
<reference evidence="14" key="1">
    <citation type="submission" date="2018-05" db="EMBL/GenBank/DDBJ databases">
        <authorList>
            <person name="Lanie J.A."/>
            <person name="Ng W.-L."/>
            <person name="Kazmierczak K.M."/>
            <person name="Andrzejewski T.M."/>
            <person name="Davidsen T.M."/>
            <person name="Wayne K.J."/>
            <person name="Tettelin H."/>
            <person name="Glass J.I."/>
            <person name="Rusch D."/>
            <person name="Podicherti R."/>
            <person name="Tsui H.-C.T."/>
            <person name="Winkler M.E."/>
        </authorList>
    </citation>
    <scope>NUCLEOTIDE SEQUENCE</scope>
</reference>
<evidence type="ECO:0000256" key="2">
    <source>
        <dbReference type="ARBA" id="ARBA00001946"/>
    </source>
</evidence>
<dbReference type="AlphaFoldDB" id="A0A382VRL7"/>
<comment type="catalytic activity">
    <reaction evidence="11">
        <text>2-C-methyl-D-erythritol 4-phosphate + NADP(+) = 1-deoxy-D-xylulose 5-phosphate + NADPH + H(+)</text>
        <dbReference type="Rhea" id="RHEA:13717"/>
        <dbReference type="ChEBI" id="CHEBI:15378"/>
        <dbReference type="ChEBI" id="CHEBI:57783"/>
        <dbReference type="ChEBI" id="CHEBI:57792"/>
        <dbReference type="ChEBI" id="CHEBI:58262"/>
        <dbReference type="ChEBI" id="CHEBI:58349"/>
        <dbReference type="EC" id="1.1.1.267"/>
    </reaction>
    <physiologicalReaction direction="right-to-left" evidence="11">
        <dbReference type="Rhea" id="RHEA:13719"/>
    </physiologicalReaction>
</comment>
<evidence type="ECO:0000256" key="7">
    <source>
        <dbReference type="ARBA" id="ARBA00022857"/>
    </source>
</evidence>
<keyword evidence="9" id="KW-0464">Manganese</keyword>
<evidence type="ECO:0000256" key="4">
    <source>
        <dbReference type="ARBA" id="ARBA00006825"/>
    </source>
</evidence>
<evidence type="ECO:0000259" key="12">
    <source>
        <dbReference type="Pfam" id="PF02670"/>
    </source>
</evidence>
<keyword evidence="6" id="KW-0479">Metal-binding</keyword>
<evidence type="ECO:0000256" key="9">
    <source>
        <dbReference type="ARBA" id="ARBA00023211"/>
    </source>
</evidence>
<keyword evidence="7" id="KW-0521">NADP</keyword>
<evidence type="ECO:0000256" key="5">
    <source>
        <dbReference type="ARBA" id="ARBA00012366"/>
    </source>
</evidence>
<dbReference type="GO" id="GO:0030145">
    <property type="term" value="F:manganese ion binding"/>
    <property type="evidence" value="ECO:0007669"/>
    <property type="project" value="TreeGrafter"/>
</dbReference>
<dbReference type="InterPro" id="IPR036291">
    <property type="entry name" value="NAD(P)-bd_dom_sf"/>
</dbReference>
<dbReference type="GO" id="GO:0051484">
    <property type="term" value="P:isopentenyl diphosphate biosynthetic process, methylerythritol 4-phosphate pathway involved in terpenoid biosynthetic process"/>
    <property type="evidence" value="ECO:0007669"/>
    <property type="project" value="TreeGrafter"/>
</dbReference>
<evidence type="ECO:0000256" key="6">
    <source>
        <dbReference type="ARBA" id="ARBA00022723"/>
    </source>
</evidence>
<name>A0A382VRL7_9ZZZZ</name>
<sequence>MKKRKIAVLGSTGSIGESTLKVLKKNRSSFIIELLTANNNYKKLIKQAKIFKPKNVLIRNELHYEKVKKSLKNSNIKIYSGNISICNIIVGKLDYTMSAIVGFAGLQPTLDAIKISKIVAIANKESIICAWELLYKQMKKYKTKILPVDSEHFSIMELTKDMNDDEVEEIIITASGGPFLNMPLNKLKNVKPKQAIDHPNWKMGKKISIDSANLMNKVFEIIEAYKIFKFNKKKYRIV</sequence>
<dbReference type="PANTHER" id="PTHR30525">
    <property type="entry name" value="1-DEOXY-D-XYLULOSE 5-PHOSPHATE REDUCTOISOMERASE"/>
    <property type="match status" value="1"/>
</dbReference>
<evidence type="ECO:0000256" key="11">
    <source>
        <dbReference type="ARBA" id="ARBA00048543"/>
    </source>
</evidence>
<dbReference type="FunFam" id="3.40.50.720:FF:000045">
    <property type="entry name" value="1-deoxy-D-xylulose 5-phosphate reductoisomerase"/>
    <property type="match status" value="1"/>
</dbReference>
<dbReference type="EC" id="1.1.1.267" evidence="5"/>
<evidence type="ECO:0000313" key="14">
    <source>
        <dbReference type="EMBL" id="SVD49084.1"/>
    </source>
</evidence>
<gene>
    <name evidence="14" type="ORF">METZ01_LOCUS401938</name>
</gene>
<dbReference type="Pfam" id="PF02670">
    <property type="entry name" value="DXP_reductoisom"/>
    <property type="match status" value="1"/>
</dbReference>
<evidence type="ECO:0000259" key="13">
    <source>
        <dbReference type="Pfam" id="PF08436"/>
    </source>
</evidence>
<keyword evidence="8" id="KW-0560">Oxidoreductase</keyword>
<dbReference type="SUPFAM" id="SSF55347">
    <property type="entry name" value="Glyceraldehyde-3-phosphate dehydrogenase-like, C-terminal domain"/>
    <property type="match status" value="1"/>
</dbReference>
<dbReference type="SUPFAM" id="SSF51735">
    <property type="entry name" value="NAD(P)-binding Rossmann-fold domains"/>
    <property type="match status" value="1"/>
</dbReference>
<feature type="domain" description="1-deoxy-D-xylulose 5-phosphate reductoisomerase C-terminal" evidence="13">
    <location>
        <begin position="145"/>
        <end position="228"/>
    </location>
</feature>
<keyword evidence="10" id="KW-0414">Isoprene biosynthesis</keyword>
<dbReference type="EMBL" id="UINC01154031">
    <property type="protein sequence ID" value="SVD49084.1"/>
    <property type="molecule type" value="Genomic_DNA"/>
</dbReference>
<evidence type="ECO:0000256" key="10">
    <source>
        <dbReference type="ARBA" id="ARBA00023229"/>
    </source>
</evidence>
<proteinExistence type="inferred from homology"/>
<feature type="non-terminal residue" evidence="14">
    <location>
        <position position="238"/>
    </location>
</feature>
<evidence type="ECO:0000256" key="1">
    <source>
        <dbReference type="ARBA" id="ARBA00001936"/>
    </source>
</evidence>
<comment type="pathway">
    <text evidence="3">Isoprenoid biosynthesis; isopentenyl diphosphate biosynthesis via DXP pathway; isopentenyl diphosphate from 1-deoxy-D-xylulose 5-phosphate: step 1/6.</text>
</comment>
<comment type="cofactor">
    <cofactor evidence="2">
        <name>Mg(2+)</name>
        <dbReference type="ChEBI" id="CHEBI:18420"/>
    </cofactor>
</comment>
<dbReference type="GO" id="GO:0070402">
    <property type="term" value="F:NADPH binding"/>
    <property type="evidence" value="ECO:0007669"/>
    <property type="project" value="InterPro"/>
</dbReference>
<dbReference type="InterPro" id="IPR003821">
    <property type="entry name" value="DXP_reductoisomerase"/>
</dbReference>
<accession>A0A382VRL7</accession>
<protein>
    <recommendedName>
        <fullName evidence="5">1-deoxy-D-xylulose-5-phosphate reductoisomerase</fullName>
        <ecNumber evidence="5">1.1.1.267</ecNumber>
    </recommendedName>
</protein>
<evidence type="ECO:0000256" key="3">
    <source>
        <dbReference type="ARBA" id="ARBA00005094"/>
    </source>
</evidence>